<evidence type="ECO:0000256" key="2">
    <source>
        <dbReference type="ARBA" id="ARBA00004613"/>
    </source>
</evidence>
<accession>A0ABU1VAA0</accession>
<keyword evidence="8" id="KW-0282">Flagellum</keyword>
<evidence type="ECO:0000256" key="4">
    <source>
        <dbReference type="ARBA" id="ARBA00023143"/>
    </source>
</evidence>
<dbReference type="InterPro" id="IPR049119">
    <property type="entry name" value="FlgK_D2-like"/>
</dbReference>
<evidence type="ECO:0000256" key="3">
    <source>
        <dbReference type="ARBA" id="ARBA00005709"/>
    </source>
</evidence>
<comment type="similarity">
    <text evidence="3">Belongs to the bacterial flagellin family.</text>
</comment>
<feature type="coiled-coil region" evidence="5">
    <location>
        <begin position="49"/>
        <end position="76"/>
    </location>
</feature>
<dbReference type="SUPFAM" id="SSF64518">
    <property type="entry name" value="Phase 1 flagellin"/>
    <property type="match status" value="1"/>
</dbReference>
<proteinExistence type="inferred from homology"/>
<feature type="domain" description="Flagellin N-terminal" evidence="6">
    <location>
        <begin position="4"/>
        <end position="135"/>
    </location>
</feature>
<dbReference type="PANTHER" id="PTHR42792:SF1">
    <property type="entry name" value="FLAGELLAR HOOK-ASSOCIATED PROTEIN 3"/>
    <property type="match status" value="1"/>
</dbReference>
<organism evidence="8 9">
    <name type="scientific">Hydrogenophaga laconesensis</name>
    <dbReference type="NCBI Taxonomy" id="1805971"/>
    <lineage>
        <taxon>Bacteria</taxon>
        <taxon>Pseudomonadati</taxon>
        <taxon>Pseudomonadota</taxon>
        <taxon>Betaproteobacteria</taxon>
        <taxon>Burkholderiales</taxon>
        <taxon>Comamonadaceae</taxon>
        <taxon>Hydrogenophaga</taxon>
    </lineage>
</organism>
<gene>
    <name evidence="8" type="ORF">J2X09_002108</name>
</gene>
<comment type="caution">
    <text evidence="8">The sequence shown here is derived from an EMBL/GenBank/DDBJ whole genome shotgun (WGS) entry which is preliminary data.</text>
</comment>
<evidence type="ECO:0000259" key="7">
    <source>
        <dbReference type="Pfam" id="PF21158"/>
    </source>
</evidence>
<keyword evidence="9" id="KW-1185">Reference proteome</keyword>
<dbReference type="RefSeq" id="WP_204733375.1">
    <property type="nucleotide sequence ID" value="NZ_JAVDWE010000005.1"/>
</dbReference>
<name>A0ABU1VAA0_9BURK</name>
<keyword evidence="4" id="KW-0975">Bacterial flagellum</keyword>
<protein>
    <submittedName>
        <fullName evidence="8">Flagellar hook-associated protein 3 FlgL</fullName>
    </submittedName>
</protein>
<reference evidence="8 9" key="1">
    <citation type="submission" date="2023-07" db="EMBL/GenBank/DDBJ databases">
        <title>Sorghum-associated microbial communities from plants grown in Nebraska, USA.</title>
        <authorList>
            <person name="Schachtman D."/>
        </authorList>
    </citation>
    <scope>NUCLEOTIDE SEQUENCE [LARGE SCALE GENOMIC DNA]</scope>
    <source>
        <strain evidence="8 9">BE240</strain>
    </source>
</reference>
<dbReference type="Gene3D" id="1.20.1330.10">
    <property type="entry name" value="f41 fragment of flagellin, N-terminal domain"/>
    <property type="match status" value="1"/>
</dbReference>
<dbReference type="Pfam" id="PF21158">
    <property type="entry name" value="flgK_1st_1"/>
    <property type="match status" value="1"/>
</dbReference>
<dbReference type="NCBIfam" id="TIGR02550">
    <property type="entry name" value="flagell_flgL"/>
    <property type="match status" value="1"/>
</dbReference>
<dbReference type="InterPro" id="IPR013384">
    <property type="entry name" value="Flagell_FlgL"/>
</dbReference>
<evidence type="ECO:0000313" key="8">
    <source>
        <dbReference type="EMBL" id="MDR7094367.1"/>
    </source>
</evidence>
<feature type="domain" description="Flagellar hook-associated protein 1 D2-like" evidence="7">
    <location>
        <begin position="199"/>
        <end position="284"/>
    </location>
</feature>
<dbReference type="EMBL" id="JAVDWE010000005">
    <property type="protein sequence ID" value="MDR7094367.1"/>
    <property type="molecule type" value="Genomic_DNA"/>
</dbReference>
<dbReference type="PANTHER" id="PTHR42792">
    <property type="entry name" value="FLAGELLIN"/>
    <property type="match status" value="1"/>
</dbReference>
<keyword evidence="8" id="KW-0966">Cell projection</keyword>
<evidence type="ECO:0000259" key="6">
    <source>
        <dbReference type="Pfam" id="PF00669"/>
    </source>
</evidence>
<evidence type="ECO:0000256" key="5">
    <source>
        <dbReference type="SAM" id="Coils"/>
    </source>
</evidence>
<dbReference type="Proteomes" id="UP001265550">
    <property type="component" value="Unassembled WGS sequence"/>
</dbReference>
<sequence length="405" mass="42935">MRIATAHSYDNTIAILTRRQAELASQQEGVATGLRVRKASDDPVAATLAETAANRLSRTQADLRALEASRASLQQAESGLAESGDLIQRVRDLLITAGNATFTDAEREDVAKQLEGLREQLIAVANRKDNAGRTLYGGLGGNSTPFVDVYGPGGNGVQFGGQRGQAAAGNNSLPQALDGDAIWMRVPQGNGTFTVGLPTSNTGSVNTTVGQVTNATAYTGNDYDITFAEVGGVMQYTVTNTTTGTPVPGHTGQPYVANRTIEFDGMSLEMRGTPAAGDRVEVRPSPAPTDIFSVVQNAVDALRYNGPNDTAHHTQALARAITEVDAGHDRVLAARGRAGEWLNRADSLNTQMEDASVALKTENARLVEMDPIKGISDLQTQQLGLEAAIKTYAQVQRLSLFQVIN</sequence>
<evidence type="ECO:0000313" key="9">
    <source>
        <dbReference type="Proteomes" id="UP001265550"/>
    </source>
</evidence>
<keyword evidence="8" id="KW-0969">Cilium</keyword>
<dbReference type="Pfam" id="PF00669">
    <property type="entry name" value="Flagellin_N"/>
    <property type="match status" value="1"/>
</dbReference>
<evidence type="ECO:0000256" key="1">
    <source>
        <dbReference type="ARBA" id="ARBA00004365"/>
    </source>
</evidence>
<dbReference type="InterPro" id="IPR001492">
    <property type="entry name" value="Flagellin"/>
</dbReference>
<dbReference type="InterPro" id="IPR001029">
    <property type="entry name" value="Flagellin_N"/>
</dbReference>
<comment type="subcellular location">
    <subcellularLocation>
        <location evidence="1">Bacterial flagellum</location>
    </subcellularLocation>
    <subcellularLocation>
        <location evidence="2">Secreted</location>
    </subcellularLocation>
</comment>
<keyword evidence="5" id="KW-0175">Coiled coil</keyword>